<gene>
    <name evidence="1" type="ORF">ACFQQG_14900</name>
</gene>
<dbReference type="EMBL" id="JBHSZI010000001">
    <property type="protein sequence ID" value="MFC7059225.1"/>
    <property type="molecule type" value="Genomic_DNA"/>
</dbReference>
<dbReference type="AlphaFoldDB" id="A0ABD5W0Y8"/>
<accession>A0ABD5W0Y8</accession>
<dbReference type="RefSeq" id="WP_382186182.1">
    <property type="nucleotide sequence ID" value="NZ_JBHSZI010000001.1"/>
</dbReference>
<sequence>MTTAKVLGVVVFSVLLTVSVVTASTAIAVDRTVLNTNHVSETLQENGVYATVTAEARQEASGQLDDELSAQQANIPDGIDLDIDPQEVMKTTITEEYLAGEFKRNVATGLAFFKGNTDEIDVQINLQPALNRLSDQFNSSVVTVDTVALAQQRDIQESAAGVTVDNDMIARLNADAGGYESVRRQIRVQAIEHRDLPLKIDEDDPDSVVVETVTLVRETDFTDLQTSVPVSKELLVTMNENASAIRRHG</sequence>
<evidence type="ECO:0000313" key="2">
    <source>
        <dbReference type="Proteomes" id="UP001596445"/>
    </source>
</evidence>
<proteinExistence type="predicted"/>
<evidence type="ECO:0000313" key="1">
    <source>
        <dbReference type="EMBL" id="MFC7059225.1"/>
    </source>
</evidence>
<name>A0ABD5W0Y8_9EURY</name>
<organism evidence="1 2">
    <name type="scientific">Halovenus salina</name>
    <dbReference type="NCBI Taxonomy" id="1510225"/>
    <lineage>
        <taxon>Archaea</taxon>
        <taxon>Methanobacteriati</taxon>
        <taxon>Methanobacteriota</taxon>
        <taxon>Stenosarchaea group</taxon>
        <taxon>Halobacteria</taxon>
        <taxon>Halobacteriales</taxon>
        <taxon>Haloarculaceae</taxon>
        <taxon>Halovenus</taxon>
    </lineage>
</organism>
<dbReference type="Proteomes" id="UP001596445">
    <property type="component" value="Unassembled WGS sequence"/>
</dbReference>
<protein>
    <submittedName>
        <fullName evidence="1">Uncharacterized protein</fullName>
    </submittedName>
</protein>
<keyword evidence="2" id="KW-1185">Reference proteome</keyword>
<comment type="caution">
    <text evidence="1">The sequence shown here is derived from an EMBL/GenBank/DDBJ whole genome shotgun (WGS) entry which is preliminary data.</text>
</comment>
<reference evidence="1 2" key="1">
    <citation type="journal article" date="2019" name="Int. J. Syst. Evol. Microbiol.">
        <title>The Global Catalogue of Microorganisms (GCM) 10K type strain sequencing project: providing services to taxonomists for standard genome sequencing and annotation.</title>
        <authorList>
            <consortium name="The Broad Institute Genomics Platform"/>
            <consortium name="The Broad Institute Genome Sequencing Center for Infectious Disease"/>
            <person name="Wu L."/>
            <person name="Ma J."/>
        </authorList>
    </citation>
    <scope>NUCLEOTIDE SEQUENCE [LARGE SCALE GENOMIC DNA]</scope>
    <source>
        <strain evidence="1 2">JCM 30072</strain>
    </source>
</reference>